<dbReference type="Gene3D" id="3.30.160.20">
    <property type="match status" value="3"/>
</dbReference>
<evidence type="ECO:0000256" key="2">
    <source>
        <dbReference type="ARBA" id="ARBA00005856"/>
    </source>
</evidence>
<keyword evidence="5 7" id="KW-0694">RNA-binding</keyword>
<comment type="similarity">
    <text evidence="2">Belongs to the PRKRA family.</text>
</comment>
<feature type="domain" description="DRBM" evidence="8">
    <location>
        <begin position="126"/>
        <end position="156"/>
    </location>
</feature>
<dbReference type="InterPro" id="IPR051247">
    <property type="entry name" value="RLC_Component"/>
</dbReference>
<dbReference type="AlphaFoldDB" id="A0A2K5JJF3"/>
<sequence length="275" mass="30177">MITAMPGKTPIQVLHEYGMKTKNIPVYECERSDVQIHVPTFTFRVTVGDITCRGEGASKKLAKHRAAEAAINILKDNASICFAVPDPLMPDPSKQPKNQLNPIGSLQELAIHHVWRLPEYTLSQEGGPSFMETGKGASKKQAKRNAAKKFLAKFSNISPENHISLTNVVGHSLGCTWHSLRNSPGEKINLLKRSLLSIPNTDYIQLLSEIATEQGFNITYLDIDKLSANGRYQCLAELSTSPITVCHGSGISCGNAQSDAAHNTLQYLKIIAERK</sequence>
<dbReference type="SMART" id="SM00358">
    <property type="entry name" value="DSRM"/>
    <property type="match status" value="3"/>
</dbReference>
<keyword evidence="6" id="KW-0943">RNA-mediated gene silencing</keyword>
<feature type="domain" description="DRBM" evidence="8">
    <location>
        <begin position="9"/>
        <end position="76"/>
    </location>
</feature>
<dbReference type="CDD" id="cd19892">
    <property type="entry name" value="DSRM_PRKRA_rpt3"/>
    <property type="match status" value="1"/>
</dbReference>
<organism evidence="9 10">
    <name type="scientific">Colobus angolensis palliatus</name>
    <name type="common">Peters' Angolan colobus</name>
    <dbReference type="NCBI Taxonomy" id="336983"/>
    <lineage>
        <taxon>Eukaryota</taxon>
        <taxon>Metazoa</taxon>
        <taxon>Chordata</taxon>
        <taxon>Craniata</taxon>
        <taxon>Vertebrata</taxon>
        <taxon>Euteleostomi</taxon>
        <taxon>Mammalia</taxon>
        <taxon>Eutheria</taxon>
        <taxon>Euarchontoglires</taxon>
        <taxon>Primates</taxon>
        <taxon>Haplorrhini</taxon>
        <taxon>Catarrhini</taxon>
        <taxon>Cercopithecidae</taxon>
        <taxon>Colobinae</taxon>
        <taxon>Colobus</taxon>
    </lineage>
</organism>
<accession>A0A2K5JJF3</accession>
<dbReference type="PROSITE" id="PS50137">
    <property type="entry name" value="DS_RBD"/>
    <property type="match status" value="3"/>
</dbReference>
<evidence type="ECO:0000256" key="5">
    <source>
        <dbReference type="ARBA" id="ARBA00022884"/>
    </source>
</evidence>
<dbReference type="Ensembl" id="ENSCANT00000052047.1">
    <property type="protein sequence ID" value="ENSCANP00000028941.1"/>
    <property type="gene ID" value="ENSCANG00000037988.1"/>
</dbReference>
<dbReference type="CDD" id="cd19889">
    <property type="entry name" value="DSRM_PRKRA_rpt1"/>
    <property type="match status" value="1"/>
</dbReference>
<dbReference type="SUPFAM" id="SSF54768">
    <property type="entry name" value="dsRNA-binding domain-like"/>
    <property type="match status" value="3"/>
</dbReference>
<dbReference type="InterPro" id="IPR044465">
    <property type="entry name" value="PRKRA_DSRM_1"/>
</dbReference>
<dbReference type="GO" id="GO:0070920">
    <property type="term" value="P:regulation of regulatory ncRNA processing"/>
    <property type="evidence" value="ECO:0007669"/>
    <property type="project" value="TreeGrafter"/>
</dbReference>
<dbReference type="GO" id="GO:0003725">
    <property type="term" value="F:double-stranded RNA binding"/>
    <property type="evidence" value="ECO:0007669"/>
    <property type="project" value="TreeGrafter"/>
</dbReference>
<feature type="domain" description="DRBM" evidence="8">
    <location>
        <begin position="202"/>
        <end position="270"/>
    </location>
</feature>
<dbReference type="STRING" id="336983.ENSCANP00000028941"/>
<comment type="subcellular location">
    <subcellularLocation>
        <location evidence="1">Cytoplasm</location>
        <location evidence="1">Perinuclear region</location>
    </subcellularLocation>
</comment>
<dbReference type="OMA" id="QSECIPV"/>
<dbReference type="FunFam" id="3.30.160.20:FF:000005">
    <property type="entry name" value="Putative double-stranded RNA-specific adenosine deaminase"/>
    <property type="match status" value="1"/>
</dbReference>
<evidence type="ECO:0000256" key="1">
    <source>
        <dbReference type="ARBA" id="ARBA00004556"/>
    </source>
</evidence>
<name>A0A2K5JJF3_COLAP</name>
<dbReference type="GO" id="GO:0016442">
    <property type="term" value="C:RISC complex"/>
    <property type="evidence" value="ECO:0007669"/>
    <property type="project" value="TreeGrafter"/>
</dbReference>
<evidence type="ECO:0000313" key="9">
    <source>
        <dbReference type="Ensembl" id="ENSCANP00000028941.1"/>
    </source>
</evidence>
<dbReference type="GO" id="GO:0005634">
    <property type="term" value="C:nucleus"/>
    <property type="evidence" value="ECO:0007669"/>
    <property type="project" value="TreeGrafter"/>
</dbReference>
<evidence type="ECO:0000256" key="4">
    <source>
        <dbReference type="ARBA" id="ARBA00022737"/>
    </source>
</evidence>
<dbReference type="GO" id="GO:0030422">
    <property type="term" value="P:siRNA processing"/>
    <property type="evidence" value="ECO:0007669"/>
    <property type="project" value="TreeGrafter"/>
</dbReference>
<dbReference type="Pfam" id="PF00035">
    <property type="entry name" value="dsrm"/>
    <property type="match status" value="1"/>
</dbReference>
<keyword evidence="4" id="KW-0677">Repeat</keyword>
<dbReference type="GO" id="GO:0048471">
    <property type="term" value="C:perinuclear region of cytoplasm"/>
    <property type="evidence" value="ECO:0007669"/>
    <property type="project" value="UniProtKB-SubCell"/>
</dbReference>
<keyword evidence="10" id="KW-1185">Reference proteome</keyword>
<evidence type="ECO:0000313" key="10">
    <source>
        <dbReference type="Proteomes" id="UP000233080"/>
    </source>
</evidence>
<dbReference type="PANTHER" id="PTHR46205">
    <property type="entry name" value="LOQUACIOUS, ISOFORM B"/>
    <property type="match status" value="1"/>
</dbReference>
<evidence type="ECO:0000256" key="7">
    <source>
        <dbReference type="PROSITE-ProRule" id="PRU00266"/>
    </source>
</evidence>
<dbReference type="GO" id="GO:0070578">
    <property type="term" value="C:RISC-loading complex"/>
    <property type="evidence" value="ECO:0007669"/>
    <property type="project" value="TreeGrafter"/>
</dbReference>
<protein>
    <recommendedName>
        <fullName evidence="8">DRBM domain-containing protein</fullName>
    </recommendedName>
</protein>
<dbReference type="InterPro" id="IPR044467">
    <property type="entry name" value="PRKRA_DSRM_3"/>
</dbReference>
<dbReference type="Proteomes" id="UP000233080">
    <property type="component" value="Unassembled WGS sequence"/>
</dbReference>
<proteinExistence type="inferred from homology"/>
<evidence type="ECO:0000259" key="8">
    <source>
        <dbReference type="PROSITE" id="PS50137"/>
    </source>
</evidence>
<evidence type="ECO:0000256" key="3">
    <source>
        <dbReference type="ARBA" id="ARBA00022490"/>
    </source>
</evidence>
<evidence type="ECO:0000256" key="6">
    <source>
        <dbReference type="ARBA" id="ARBA00023158"/>
    </source>
</evidence>
<reference evidence="9" key="1">
    <citation type="submission" date="2025-08" db="UniProtKB">
        <authorList>
            <consortium name="Ensembl"/>
        </authorList>
    </citation>
    <scope>IDENTIFICATION</scope>
</reference>
<dbReference type="InterPro" id="IPR014720">
    <property type="entry name" value="dsRBD_dom"/>
</dbReference>
<dbReference type="GO" id="GO:0035197">
    <property type="term" value="F:siRNA binding"/>
    <property type="evidence" value="ECO:0007669"/>
    <property type="project" value="TreeGrafter"/>
</dbReference>
<dbReference type="PANTHER" id="PTHR46205:SF2">
    <property type="entry name" value="INTERFERON-INDUCIBLE DOUBLE-STRANDED RNA-DEPENDENT PROTEIN KINASE ACTIVATOR A"/>
    <property type="match status" value="1"/>
</dbReference>
<keyword evidence="3" id="KW-0963">Cytoplasm</keyword>
<dbReference type="FunFam" id="3.30.160.20:FF:000019">
    <property type="entry name" value="RISC-loading complex subunit TARBP2"/>
    <property type="match status" value="1"/>
</dbReference>
<reference evidence="9" key="2">
    <citation type="submission" date="2025-09" db="UniProtKB">
        <authorList>
            <consortium name="Ensembl"/>
        </authorList>
    </citation>
    <scope>IDENTIFICATION</scope>
</reference>